<dbReference type="Pfam" id="PF08787">
    <property type="entry name" value="Alginate_lyase2"/>
    <property type="match status" value="1"/>
</dbReference>
<dbReference type="InterPro" id="IPR014895">
    <property type="entry name" value="Alginate_lyase_2"/>
</dbReference>
<feature type="domain" description="Alginate lyase 2" evidence="1">
    <location>
        <begin position="81"/>
        <end position="344"/>
    </location>
</feature>
<dbReference type="SUPFAM" id="SSF49899">
    <property type="entry name" value="Concanavalin A-like lectins/glucanases"/>
    <property type="match status" value="1"/>
</dbReference>
<sequence length="349" mass="39111">MYPQIYKNSGGAFEATFSKLSIEHTKRDGDFGVHVPLICNPEVSDCSCVEQDPNCQWWEVPLPSPTIPAKPVAGNTPGENFDLTGWYVSLPFDHDKNGKPDDVFEWHLTQGYEHPELFYTGEDGGLVMKSYIKGVRTSQNTKYVRTELREMNRRGDRSVELKGVNKNNWVFSSAPIEDQKAAAGVDGVLEATLKIDHTTTTGEPNQVGRFIIGQIHDQDDEPVRLYYRKLPDRDTGTVYFAHENTREGSDTFYELVGSMNGITDDGIALGEVFSYRIEVVGNTLTVTVMRDGKPDAVQVVDMSESGYDVGGKYMYFKAGVYNQNNSGDPDDYAQVTFYKLEKSHGSYQE</sequence>
<dbReference type="InterPro" id="IPR013320">
    <property type="entry name" value="ConA-like_dom_sf"/>
</dbReference>
<dbReference type="EMBL" id="JAFEUM010000004">
    <property type="protein sequence ID" value="MBM7037220.1"/>
    <property type="molecule type" value="Genomic_DNA"/>
</dbReference>
<comment type="caution">
    <text evidence="2">The sequence shown here is derived from an EMBL/GenBank/DDBJ whole genome shotgun (WGS) entry which is preliminary data.</text>
</comment>
<evidence type="ECO:0000259" key="1">
    <source>
        <dbReference type="Pfam" id="PF08787"/>
    </source>
</evidence>
<reference evidence="2 3" key="1">
    <citation type="submission" date="2021-02" db="EMBL/GenBank/DDBJ databases">
        <authorList>
            <person name="Park J.-S."/>
        </authorList>
    </citation>
    <scope>NUCLEOTIDE SEQUENCE [LARGE SCALE GENOMIC DNA]</scope>
    <source>
        <strain evidence="2 3">188UL20-2</strain>
    </source>
</reference>
<dbReference type="Gene3D" id="2.60.120.200">
    <property type="match status" value="1"/>
</dbReference>
<protein>
    <submittedName>
        <fullName evidence="2">Polysaccharide lyase family 7 protein</fullName>
    </submittedName>
</protein>
<gene>
    <name evidence="2" type="ORF">JQC93_12470</name>
</gene>
<dbReference type="GO" id="GO:0016829">
    <property type="term" value="F:lyase activity"/>
    <property type="evidence" value="ECO:0007669"/>
    <property type="project" value="UniProtKB-KW"/>
</dbReference>
<accession>A0ABS2HI56</accession>
<evidence type="ECO:0000313" key="2">
    <source>
        <dbReference type="EMBL" id="MBM7037220.1"/>
    </source>
</evidence>
<evidence type="ECO:0000313" key="3">
    <source>
        <dbReference type="Proteomes" id="UP000809621"/>
    </source>
</evidence>
<dbReference type="Proteomes" id="UP000809621">
    <property type="component" value="Unassembled WGS sequence"/>
</dbReference>
<proteinExistence type="predicted"/>
<name>A0ABS2HI56_9VIBR</name>
<organism evidence="2 3">
    <name type="scientific">Vibrio ulleungensis</name>
    <dbReference type="NCBI Taxonomy" id="2807619"/>
    <lineage>
        <taxon>Bacteria</taxon>
        <taxon>Pseudomonadati</taxon>
        <taxon>Pseudomonadota</taxon>
        <taxon>Gammaproteobacteria</taxon>
        <taxon>Vibrionales</taxon>
        <taxon>Vibrionaceae</taxon>
        <taxon>Vibrio</taxon>
    </lineage>
</organism>
<keyword evidence="2" id="KW-0456">Lyase</keyword>
<keyword evidence="3" id="KW-1185">Reference proteome</keyword>